<feature type="signal peptide" evidence="2">
    <location>
        <begin position="1"/>
        <end position="22"/>
    </location>
</feature>
<evidence type="ECO:0000313" key="3">
    <source>
        <dbReference type="EMBL" id="MFN2977088.1"/>
    </source>
</evidence>
<proteinExistence type="predicted"/>
<evidence type="ECO:0000256" key="2">
    <source>
        <dbReference type="SAM" id="SignalP"/>
    </source>
</evidence>
<feature type="region of interest" description="Disordered" evidence="1">
    <location>
        <begin position="26"/>
        <end position="88"/>
    </location>
</feature>
<protein>
    <recommendedName>
        <fullName evidence="5">Pentapeptide MXKDX repeat protein</fullName>
    </recommendedName>
</protein>
<evidence type="ECO:0000256" key="1">
    <source>
        <dbReference type="SAM" id="MobiDB-lite"/>
    </source>
</evidence>
<dbReference type="RefSeq" id="WP_263414738.1">
    <property type="nucleotide sequence ID" value="NZ_BAABBH010000001.1"/>
</dbReference>
<dbReference type="EMBL" id="JBJYXY010000001">
    <property type="protein sequence ID" value="MFN2977088.1"/>
    <property type="molecule type" value="Genomic_DNA"/>
</dbReference>
<comment type="caution">
    <text evidence="3">The sequence shown here is derived from an EMBL/GenBank/DDBJ whole genome shotgun (WGS) entry which is preliminary data.</text>
</comment>
<sequence length="88" mass="9401">MRMIQGLAVVSLLVGMSAPVVAQMASQDTAASRDQLKADSHASKKASKADKEQAKADKKQRKALGTHEQKEADKAQDKADKKAAEVPQ</sequence>
<evidence type="ECO:0008006" key="5">
    <source>
        <dbReference type="Google" id="ProtNLM"/>
    </source>
</evidence>
<feature type="chain" id="PRO_5045813648" description="Pentapeptide MXKDX repeat protein" evidence="2">
    <location>
        <begin position="23"/>
        <end position="88"/>
    </location>
</feature>
<evidence type="ECO:0000313" key="4">
    <source>
        <dbReference type="Proteomes" id="UP001634747"/>
    </source>
</evidence>
<feature type="compositionally biased region" description="Basic and acidic residues" evidence="1">
    <location>
        <begin position="65"/>
        <end position="88"/>
    </location>
</feature>
<feature type="compositionally biased region" description="Basic and acidic residues" evidence="1">
    <location>
        <begin position="34"/>
        <end position="57"/>
    </location>
</feature>
<gene>
    <name evidence="3" type="ORF">ACK2TP_15050</name>
</gene>
<dbReference type="Proteomes" id="UP001634747">
    <property type="component" value="Unassembled WGS sequence"/>
</dbReference>
<keyword evidence="4" id="KW-1185">Reference proteome</keyword>
<name>A0ABW9KP02_9BACT</name>
<organism evidence="3 4">
    <name type="scientific">Terriglobus aquaticus</name>
    <dbReference type="NCBI Taxonomy" id="940139"/>
    <lineage>
        <taxon>Bacteria</taxon>
        <taxon>Pseudomonadati</taxon>
        <taxon>Acidobacteriota</taxon>
        <taxon>Terriglobia</taxon>
        <taxon>Terriglobales</taxon>
        <taxon>Acidobacteriaceae</taxon>
        <taxon>Terriglobus</taxon>
    </lineage>
</organism>
<reference evidence="3 4" key="1">
    <citation type="submission" date="2024-12" db="EMBL/GenBank/DDBJ databases">
        <authorList>
            <person name="Lee Y."/>
        </authorList>
    </citation>
    <scope>NUCLEOTIDE SEQUENCE [LARGE SCALE GENOMIC DNA]</scope>
    <source>
        <strain evidence="3 4">03SUJ4</strain>
    </source>
</reference>
<accession>A0ABW9KP02</accession>
<keyword evidence="2" id="KW-0732">Signal</keyword>